<evidence type="ECO:0000313" key="2">
    <source>
        <dbReference type="EMBL" id="CAG6529008.1"/>
    </source>
</evidence>
<feature type="compositionally biased region" description="Basic residues" evidence="1">
    <location>
        <begin position="31"/>
        <end position="55"/>
    </location>
</feature>
<feature type="region of interest" description="Disordered" evidence="1">
    <location>
        <begin position="1"/>
        <end position="111"/>
    </location>
</feature>
<feature type="compositionally biased region" description="Basic and acidic residues" evidence="1">
    <location>
        <begin position="94"/>
        <end position="104"/>
    </location>
</feature>
<name>A0A8D8H691_CULPI</name>
<proteinExistence type="predicted"/>
<reference evidence="2" key="1">
    <citation type="submission" date="2021-05" db="EMBL/GenBank/DDBJ databases">
        <authorList>
            <person name="Alioto T."/>
            <person name="Alioto T."/>
            <person name="Gomez Garrido J."/>
        </authorList>
    </citation>
    <scope>NUCLEOTIDE SEQUENCE</scope>
</reference>
<dbReference type="EMBL" id="HBUE01199504">
    <property type="protein sequence ID" value="CAG6529008.1"/>
    <property type="molecule type" value="Transcribed_RNA"/>
</dbReference>
<dbReference type="EMBL" id="HBUE01199503">
    <property type="protein sequence ID" value="CAG6529003.1"/>
    <property type="molecule type" value="Transcribed_RNA"/>
</dbReference>
<evidence type="ECO:0000256" key="1">
    <source>
        <dbReference type="SAM" id="MobiDB-lite"/>
    </source>
</evidence>
<feature type="compositionally biased region" description="Basic residues" evidence="1">
    <location>
        <begin position="1"/>
        <end position="11"/>
    </location>
</feature>
<sequence>MPTKTQRRQRNSPRNPPPRIPARTLNQPPLRLHRLHRLARPVRPHHPHPRRRLPRVRLPAPLPAQVQRRHALPQPGTVHDRRLRGQDVPGRAPDPPHGHAHRTDAGNATGHSARIDGFRRWVGSDQPGRDHDRARAREHVRRGLDEGRVRLRVRRRSAAATDHVGLSFRVFSEMI</sequence>
<protein>
    <submittedName>
        <fullName evidence="2">(northern house mosquito) hypothetical protein</fullName>
    </submittedName>
</protein>
<dbReference type="AlphaFoldDB" id="A0A8D8H691"/>
<accession>A0A8D8H691</accession>
<organism evidence="2">
    <name type="scientific">Culex pipiens</name>
    <name type="common">House mosquito</name>
    <dbReference type="NCBI Taxonomy" id="7175"/>
    <lineage>
        <taxon>Eukaryota</taxon>
        <taxon>Metazoa</taxon>
        <taxon>Ecdysozoa</taxon>
        <taxon>Arthropoda</taxon>
        <taxon>Hexapoda</taxon>
        <taxon>Insecta</taxon>
        <taxon>Pterygota</taxon>
        <taxon>Neoptera</taxon>
        <taxon>Endopterygota</taxon>
        <taxon>Diptera</taxon>
        <taxon>Nematocera</taxon>
        <taxon>Culicoidea</taxon>
        <taxon>Culicidae</taxon>
        <taxon>Culicinae</taxon>
        <taxon>Culicini</taxon>
        <taxon>Culex</taxon>
        <taxon>Culex</taxon>
    </lineage>
</organism>
<dbReference type="EMBL" id="HBUE01305656">
    <property type="protein sequence ID" value="CAG6580789.1"/>
    <property type="molecule type" value="Transcribed_RNA"/>
</dbReference>
<dbReference type="EMBL" id="HBUE01305655">
    <property type="protein sequence ID" value="CAG6580784.1"/>
    <property type="molecule type" value="Transcribed_RNA"/>
</dbReference>